<dbReference type="SUPFAM" id="SSF82784">
    <property type="entry name" value="OsmC-like"/>
    <property type="match status" value="1"/>
</dbReference>
<name>A0ABS0T915_9STAP</name>
<dbReference type="Gene3D" id="3.30.300.20">
    <property type="match status" value="1"/>
</dbReference>
<dbReference type="Pfam" id="PF02566">
    <property type="entry name" value="OsmC"/>
    <property type="match status" value="1"/>
</dbReference>
<proteinExistence type="predicted"/>
<keyword evidence="2" id="KW-1185">Reference proteome</keyword>
<evidence type="ECO:0000313" key="2">
    <source>
        <dbReference type="Proteomes" id="UP000751852"/>
    </source>
</evidence>
<protein>
    <submittedName>
        <fullName evidence="1">SACOL1771 family peroxiredoxin</fullName>
    </submittedName>
</protein>
<sequence>MIKHDFRVQAEWQGGRDAVGQLSSRHIQHQFSIPDELEGKGVGTNPDELLVSAAASCITISLAATLERARVKFSNLTVNSTGTASFNEGFFKMEQIVHEPVISVKNESHKLDLERKIDRYVKIADKNCMVSNSVRNNVKLDIQPQIIVE</sequence>
<dbReference type="RefSeq" id="WP_198617037.1">
    <property type="nucleotide sequence ID" value="NZ_JABANU010000002.1"/>
</dbReference>
<dbReference type="InterPro" id="IPR019905">
    <property type="entry name" value="OsmC-like_firmicutes"/>
</dbReference>
<dbReference type="InterPro" id="IPR052707">
    <property type="entry name" value="OsmC_Ohr_Peroxiredoxin"/>
</dbReference>
<accession>A0ABS0T915</accession>
<comment type="caution">
    <text evidence="1">The sequence shown here is derived from an EMBL/GenBank/DDBJ whole genome shotgun (WGS) entry which is preliminary data.</text>
</comment>
<reference evidence="1 2" key="1">
    <citation type="submission" date="2020-04" db="EMBL/GenBank/DDBJ databases">
        <title>Staphylococcus species from domestic dog.</title>
        <authorList>
            <person name="Paterson G.K."/>
        </authorList>
    </citation>
    <scope>NUCLEOTIDE SEQUENCE [LARGE SCALE GENOMIC DNA]</scope>
    <source>
        <strain evidence="1 2">H16/1A</strain>
    </source>
</reference>
<evidence type="ECO:0000313" key="1">
    <source>
        <dbReference type="EMBL" id="MBI5974248.1"/>
    </source>
</evidence>
<dbReference type="InterPro" id="IPR015946">
    <property type="entry name" value="KH_dom-like_a/b"/>
</dbReference>
<dbReference type="PANTHER" id="PTHR42830:SF2">
    <property type="entry name" value="OSMC_OHR FAMILY PROTEIN"/>
    <property type="match status" value="1"/>
</dbReference>
<dbReference type="PANTHER" id="PTHR42830">
    <property type="entry name" value="OSMOTICALLY INDUCIBLE FAMILY PROTEIN"/>
    <property type="match status" value="1"/>
</dbReference>
<organism evidence="1 2">
    <name type="scientific">Staphylococcus canis</name>
    <dbReference type="NCBI Taxonomy" id="2724942"/>
    <lineage>
        <taxon>Bacteria</taxon>
        <taxon>Bacillati</taxon>
        <taxon>Bacillota</taxon>
        <taxon>Bacilli</taxon>
        <taxon>Bacillales</taxon>
        <taxon>Staphylococcaceae</taxon>
        <taxon>Staphylococcus</taxon>
    </lineage>
</organism>
<gene>
    <name evidence="1" type="ORF">HHH54_01390</name>
</gene>
<dbReference type="EMBL" id="JABANU010000002">
    <property type="protein sequence ID" value="MBI5974248.1"/>
    <property type="molecule type" value="Genomic_DNA"/>
</dbReference>
<dbReference type="InterPro" id="IPR003718">
    <property type="entry name" value="OsmC/Ohr_fam"/>
</dbReference>
<dbReference type="Proteomes" id="UP000751852">
    <property type="component" value="Unassembled WGS sequence"/>
</dbReference>
<dbReference type="NCBIfam" id="TIGR03563">
    <property type="entry name" value="perox_SACOL1771"/>
    <property type="match status" value="1"/>
</dbReference>
<dbReference type="InterPro" id="IPR036102">
    <property type="entry name" value="OsmC/Ohrsf"/>
</dbReference>